<dbReference type="Proteomes" id="UP000248688">
    <property type="component" value="Chromosome"/>
</dbReference>
<protein>
    <submittedName>
        <fullName evidence="2">Uncharacterized protein</fullName>
    </submittedName>
</protein>
<gene>
    <name evidence="2" type="ORF">DN752_16840</name>
</gene>
<reference evidence="2 3" key="1">
    <citation type="submission" date="2018-06" db="EMBL/GenBank/DDBJ databases">
        <title>Echinicola strongylocentroti sp. nov., isolated from a sea urchin Strongylocentrotus intermedius.</title>
        <authorList>
            <person name="Bae S.S."/>
        </authorList>
    </citation>
    <scope>NUCLEOTIDE SEQUENCE [LARGE SCALE GENOMIC DNA]</scope>
    <source>
        <strain evidence="2 3">MEBiC08714</strain>
    </source>
</reference>
<keyword evidence="3" id="KW-1185">Reference proteome</keyword>
<dbReference type="EMBL" id="CP030041">
    <property type="protein sequence ID" value="AWW31658.1"/>
    <property type="molecule type" value="Genomic_DNA"/>
</dbReference>
<evidence type="ECO:0000313" key="2">
    <source>
        <dbReference type="EMBL" id="AWW31658.1"/>
    </source>
</evidence>
<evidence type="ECO:0000256" key="1">
    <source>
        <dbReference type="SAM" id="Phobius"/>
    </source>
</evidence>
<dbReference type="AlphaFoldDB" id="A0A2Z4IM55"/>
<proteinExistence type="predicted"/>
<organism evidence="2 3">
    <name type="scientific">Echinicola strongylocentroti</name>
    <dbReference type="NCBI Taxonomy" id="1795355"/>
    <lineage>
        <taxon>Bacteria</taxon>
        <taxon>Pseudomonadati</taxon>
        <taxon>Bacteroidota</taxon>
        <taxon>Cytophagia</taxon>
        <taxon>Cytophagales</taxon>
        <taxon>Cyclobacteriaceae</taxon>
        <taxon>Echinicola</taxon>
    </lineage>
</organism>
<dbReference type="KEGG" id="est:DN752_16840"/>
<evidence type="ECO:0000313" key="3">
    <source>
        <dbReference type="Proteomes" id="UP000248688"/>
    </source>
</evidence>
<feature type="transmembrane region" description="Helical" evidence="1">
    <location>
        <begin position="9"/>
        <end position="29"/>
    </location>
</feature>
<keyword evidence="1" id="KW-0812">Transmembrane</keyword>
<keyword evidence="1" id="KW-1133">Transmembrane helix</keyword>
<feature type="transmembrane region" description="Helical" evidence="1">
    <location>
        <begin position="41"/>
        <end position="61"/>
    </location>
</feature>
<sequence>MIMNREKSITFTIFVCFGLSVGLLILQLIKFDGISNDGLMTSSSFIAFCLLSVGLGILGAVRIKNQKA</sequence>
<name>A0A2Z4IM55_9BACT</name>
<keyword evidence="1" id="KW-0472">Membrane</keyword>
<accession>A0A2Z4IM55</accession>